<dbReference type="EMBL" id="JACBAG010001915">
    <property type="protein sequence ID" value="KAF7176160.1"/>
    <property type="molecule type" value="Genomic_DNA"/>
</dbReference>
<dbReference type="OrthoDB" id="4259138at2759"/>
<accession>A0A8H6UR49</accession>
<reference evidence="2" key="1">
    <citation type="submission" date="2020-06" db="EMBL/GenBank/DDBJ databases">
        <title>Draft genome sequences of strains closely related to Aspergillus parafelis and Aspergillus hiratsukae.</title>
        <authorList>
            <person name="Dos Santos R.A.C."/>
            <person name="Rivero-Menendez O."/>
            <person name="Steenwyk J.L."/>
            <person name="Mead M.E."/>
            <person name="Goldman G.H."/>
            <person name="Alastruey-Izquierdo A."/>
            <person name="Rokas A."/>
        </authorList>
    </citation>
    <scope>NUCLEOTIDE SEQUENCE</scope>
    <source>
        <strain evidence="2">CNM-CM5623</strain>
        <strain evidence="3">CNM-CM7691</strain>
    </source>
</reference>
<evidence type="ECO:0000256" key="1">
    <source>
        <dbReference type="SAM" id="SignalP"/>
    </source>
</evidence>
<feature type="chain" id="PRO_5036431079" evidence="1">
    <location>
        <begin position="19"/>
        <end position="238"/>
    </location>
</feature>
<feature type="signal peptide" evidence="1">
    <location>
        <begin position="1"/>
        <end position="18"/>
    </location>
</feature>
<keyword evidence="4" id="KW-1185">Reference proteome</keyword>
<evidence type="ECO:0000313" key="2">
    <source>
        <dbReference type="EMBL" id="KAF7164008.1"/>
    </source>
</evidence>
<sequence>MCLKLLYHFWLFFVPAIAQSTIGSIFQIRADTDFEGGCKSQLSLLDTWLSECKALVKAALQVFDDASSQSNPQYDIAMRYLTSYFSVTSNSEPGFTLVKSNLEAVSNFLQGLSTIPGGTPRLWCNDKWLIKLKRTDAAFNGDSSKKLTTIKQDGSLAYVEIQDVGVYEHYLWDIQADGLKVSNGFVPYWSEDEKEYIFDSDYNGKTFCTVAPGVNLGATQEQTTRRIVTLCPDSFKNS</sequence>
<dbReference type="AlphaFoldDB" id="A0A8H6UR49"/>
<evidence type="ECO:0000313" key="3">
    <source>
        <dbReference type="EMBL" id="KAF7176160.1"/>
    </source>
</evidence>
<dbReference type="EMBL" id="JACBAE010001337">
    <property type="protein sequence ID" value="KAF7164008.1"/>
    <property type="molecule type" value="Genomic_DNA"/>
</dbReference>
<organism evidence="2 5">
    <name type="scientific">Aspergillus felis</name>
    <dbReference type="NCBI Taxonomy" id="1287682"/>
    <lineage>
        <taxon>Eukaryota</taxon>
        <taxon>Fungi</taxon>
        <taxon>Dikarya</taxon>
        <taxon>Ascomycota</taxon>
        <taxon>Pezizomycotina</taxon>
        <taxon>Eurotiomycetes</taxon>
        <taxon>Eurotiomycetidae</taxon>
        <taxon>Eurotiales</taxon>
        <taxon>Aspergillaceae</taxon>
        <taxon>Aspergillus</taxon>
        <taxon>Aspergillus subgen. Fumigati</taxon>
    </lineage>
</organism>
<proteinExistence type="predicted"/>
<evidence type="ECO:0000313" key="5">
    <source>
        <dbReference type="Proteomes" id="UP000654922"/>
    </source>
</evidence>
<evidence type="ECO:0000313" key="4">
    <source>
        <dbReference type="Proteomes" id="UP000641853"/>
    </source>
</evidence>
<comment type="caution">
    <text evidence="2">The sequence shown here is derived from an EMBL/GenBank/DDBJ whole genome shotgun (WGS) entry which is preliminary data.</text>
</comment>
<gene>
    <name evidence="2" type="ORF">CNMCM5623_008647</name>
    <name evidence="3" type="ORF">CNMCM7691_001636</name>
</gene>
<dbReference type="Proteomes" id="UP000641853">
    <property type="component" value="Unassembled WGS sequence"/>
</dbReference>
<name>A0A8H6UR49_9EURO</name>
<dbReference type="Proteomes" id="UP000654922">
    <property type="component" value="Unassembled WGS sequence"/>
</dbReference>
<protein>
    <submittedName>
        <fullName evidence="2">Uncharacterized protein</fullName>
    </submittedName>
</protein>
<keyword evidence="1" id="KW-0732">Signal</keyword>